<organism evidence="1 2">
    <name type="scientific">Sulfuriferula nivalis</name>
    <dbReference type="NCBI Taxonomy" id="2675298"/>
    <lineage>
        <taxon>Bacteria</taxon>
        <taxon>Pseudomonadati</taxon>
        <taxon>Pseudomonadota</taxon>
        <taxon>Betaproteobacteria</taxon>
        <taxon>Nitrosomonadales</taxon>
        <taxon>Sulfuricellaceae</taxon>
        <taxon>Sulfuriferula</taxon>
    </lineage>
</organism>
<dbReference type="AlphaFoldDB" id="A0A809SF01"/>
<dbReference type="EMBL" id="AP021881">
    <property type="protein sequence ID" value="BBP01857.1"/>
    <property type="molecule type" value="Genomic_DNA"/>
</dbReference>
<accession>A0A809SF01</accession>
<keyword evidence="2" id="KW-1185">Reference proteome</keyword>
<proteinExistence type="predicted"/>
<dbReference type="Proteomes" id="UP000463939">
    <property type="component" value="Chromosome"/>
</dbReference>
<dbReference type="KEGG" id="sniv:SFSGTM_25650"/>
<gene>
    <name evidence="1" type="ORF">SFSGTM_25650</name>
</gene>
<sequence length="518" mass="59410">MLNHFLDKFLQKPDIESISPISTVGAAQKWVLGLTKLHEYDAHQQIIKILKLYNQGHPPFDPQRLHILSIIEQAGSKYQHGLITQFLTNHANLEYAGKSLWKEIVNFYWQMALSYQVLTNAALHGGEQGSAALSGLVLRSIHYQGKLIQWRYLRYELPTAQIWHSIHKLYRIAEQHGFAHESLVLKGSAYCSCEQAYARVLLLHLMHPVGLSPNELELAAYWAWKWRDALKLDKKYLGNEHTYCVALADSLPPQPTYGNIIELESARYFSMQAVINQLIQAQAMLTQRQKNIKLYGVPFSDDPNLLLNHIHTQFTYVEGNPALNQVNLLTEINIIGCKPELIPALTQPEMVQPLLAYHEAAGHPIEHYYRLNLPSNTLECPIQQHDLVLIYNESKTKIASVAAVRWMEISASKITTLGLEQLGITPQLVTLCEVRDVFAPRTFMNEHNELAFPAMYLSQSSNLVALHAIDGKYYDMLMDDYVYRIRIHARLEHQYDWLRAKFNMLTRTHLTRLSTSPI</sequence>
<reference evidence="2" key="1">
    <citation type="submission" date="2019-11" db="EMBL/GenBank/DDBJ databases">
        <title>Isolation and characterization of a novel species in the genus Sulfuriferula.</title>
        <authorList>
            <person name="Mochizuki J."/>
            <person name="Kojima H."/>
            <person name="Fukui M."/>
        </authorList>
    </citation>
    <scope>NUCLEOTIDE SEQUENCE [LARGE SCALE GENOMIC DNA]</scope>
    <source>
        <strain evidence="2">SGTM</strain>
    </source>
</reference>
<protein>
    <submittedName>
        <fullName evidence="1">Uncharacterized protein</fullName>
    </submittedName>
</protein>
<name>A0A809SF01_9PROT</name>
<evidence type="ECO:0000313" key="2">
    <source>
        <dbReference type="Proteomes" id="UP000463939"/>
    </source>
</evidence>
<evidence type="ECO:0000313" key="1">
    <source>
        <dbReference type="EMBL" id="BBP01857.1"/>
    </source>
</evidence>